<keyword evidence="2" id="KW-0472">Membrane</keyword>
<dbReference type="AlphaFoldDB" id="A0A4Y9ZM12"/>
<dbReference type="Proteomes" id="UP000298061">
    <property type="component" value="Unassembled WGS sequence"/>
</dbReference>
<gene>
    <name evidence="4" type="ORF">EWM64_g8886</name>
</gene>
<feature type="region of interest" description="Disordered" evidence="1">
    <location>
        <begin position="338"/>
        <end position="358"/>
    </location>
</feature>
<sequence>MDPLCTPREGARQPCHVLLFLCIFRVYDAAHGHRYHTYSTGFVTHRNDVPLGTEGFFTDLRQYTFVVKNIVYLITATFGDAIVIYRCYMVWQKWWILLFPGIMITGTSAAGIAAMYYIITFSITDPTSYGHIQTSITVFYAMTLSTNFLCTAVLAFRIWSVNNQVKQYRLGAHVPVLMIIIDSGLTYAVVHFIILVCWAIQNTLNYVFLDMAMPIIAISFYMVIVRISLAKSTSEHVKATLAGERIQHDFCTSTGQLCGVPPTAELLLSWLSWCLTIVVLTRQAMGLSQQVTTRRARRVFGSTRVQQHSALLHTTTSRPTLSRRLHYAIAASSPKDVEGTFNHASRSTSPRKTKCPREPPTGSWCVEITVTGLEVAGPELPSVNTVHCIAVRWNWDNRLWPVRTSSAQDQVRHDHPHRYEFYNTFTMWPKEVRSDLRAGIKAKHQQDYALSERYLRRYASAPLTHAPTLMRPA</sequence>
<reference evidence="4 5" key="1">
    <citation type="submission" date="2019-02" db="EMBL/GenBank/DDBJ databases">
        <title>Genome sequencing of the rare red list fungi Hericium alpestre (H. flagellum).</title>
        <authorList>
            <person name="Buettner E."/>
            <person name="Kellner H."/>
        </authorList>
    </citation>
    <scope>NUCLEOTIDE SEQUENCE [LARGE SCALE GENOMIC DNA]</scope>
    <source>
        <strain evidence="4 5">DSM 108284</strain>
    </source>
</reference>
<accession>A0A4Y9ZM12</accession>
<feature type="transmembrane region" description="Helical" evidence="2">
    <location>
        <begin position="172"/>
        <end position="201"/>
    </location>
</feature>
<evidence type="ECO:0000313" key="5">
    <source>
        <dbReference type="Proteomes" id="UP000298061"/>
    </source>
</evidence>
<keyword evidence="3" id="KW-0732">Signal</keyword>
<feature type="transmembrane region" description="Helical" evidence="2">
    <location>
        <begin position="139"/>
        <end position="160"/>
    </location>
</feature>
<keyword evidence="2" id="KW-1133">Transmembrane helix</keyword>
<proteinExistence type="predicted"/>
<evidence type="ECO:0000313" key="4">
    <source>
        <dbReference type="EMBL" id="TFY75127.1"/>
    </source>
</evidence>
<dbReference type="STRING" id="135208.A0A4Y9ZM12"/>
<feature type="signal peptide" evidence="3">
    <location>
        <begin position="1"/>
        <end position="29"/>
    </location>
</feature>
<feature type="transmembrane region" description="Helical" evidence="2">
    <location>
        <begin position="207"/>
        <end position="229"/>
    </location>
</feature>
<dbReference type="OrthoDB" id="10050400at2759"/>
<keyword evidence="5" id="KW-1185">Reference proteome</keyword>
<evidence type="ECO:0000256" key="2">
    <source>
        <dbReference type="SAM" id="Phobius"/>
    </source>
</evidence>
<evidence type="ECO:0000256" key="3">
    <source>
        <dbReference type="SAM" id="SignalP"/>
    </source>
</evidence>
<evidence type="ECO:0000256" key="1">
    <source>
        <dbReference type="SAM" id="MobiDB-lite"/>
    </source>
</evidence>
<keyword evidence="2" id="KW-0812">Transmembrane</keyword>
<protein>
    <submittedName>
        <fullName evidence="4">Uncharacterized protein</fullName>
    </submittedName>
</protein>
<feature type="transmembrane region" description="Helical" evidence="2">
    <location>
        <begin position="95"/>
        <end position="119"/>
    </location>
</feature>
<feature type="chain" id="PRO_5021281665" evidence="3">
    <location>
        <begin position="30"/>
        <end position="473"/>
    </location>
</feature>
<feature type="transmembrane region" description="Helical" evidence="2">
    <location>
        <begin position="70"/>
        <end position="88"/>
    </location>
</feature>
<comment type="caution">
    <text evidence="4">The sequence shown here is derived from an EMBL/GenBank/DDBJ whole genome shotgun (WGS) entry which is preliminary data.</text>
</comment>
<dbReference type="EMBL" id="SFCI01001707">
    <property type="protein sequence ID" value="TFY75127.1"/>
    <property type="molecule type" value="Genomic_DNA"/>
</dbReference>
<organism evidence="4 5">
    <name type="scientific">Hericium alpestre</name>
    <dbReference type="NCBI Taxonomy" id="135208"/>
    <lineage>
        <taxon>Eukaryota</taxon>
        <taxon>Fungi</taxon>
        <taxon>Dikarya</taxon>
        <taxon>Basidiomycota</taxon>
        <taxon>Agaricomycotina</taxon>
        <taxon>Agaricomycetes</taxon>
        <taxon>Russulales</taxon>
        <taxon>Hericiaceae</taxon>
        <taxon>Hericium</taxon>
    </lineage>
</organism>
<name>A0A4Y9ZM12_9AGAM</name>